<evidence type="ECO:0000313" key="2">
    <source>
        <dbReference type="EMBL" id="GGP10953.1"/>
    </source>
</evidence>
<dbReference type="InterPro" id="IPR011256">
    <property type="entry name" value="Reg_factor_effector_dom_sf"/>
</dbReference>
<dbReference type="PANTHER" id="PTHR36444">
    <property type="entry name" value="TRANSCRIPTIONAL REGULATOR PROTEIN YOBU-RELATED"/>
    <property type="match status" value="1"/>
</dbReference>
<organism evidence="2 3">
    <name type="scientific">Oceanobacillus neutriphilus</name>
    <dbReference type="NCBI Taxonomy" id="531815"/>
    <lineage>
        <taxon>Bacteria</taxon>
        <taxon>Bacillati</taxon>
        <taxon>Bacillota</taxon>
        <taxon>Bacilli</taxon>
        <taxon>Bacillales</taxon>
        <taxon>Bacillaceae</taxon>
        <taxon>Oceanobacillus</taxon>
    </lineage>
</organism>
<sequence length="131" mass="15758">MELRVIEKIRTSNFNDEHLMRKIMDMWKEASSVLSNKNENVYGLYHEYESDYTGYYTLCVAIEDPNESTIVIPKEIKYEIFKVNTNDEQGIFNTWNEIWKKEEEGHLKRAYTFDFEKYYPDGEIDIYIAII</sequence>
<dbReference type="InterPro" id="IPR053182">
    <property type="entry name" value="YobU-like_regulator"/>
</dbReference>
<reference evidence="3" key="1">
    <citation type="journal article" date="2019" name="Int. J. Syst. Evol. Microbiol.">
        <title>The Global Catalogue of Microorganisms (GCM) 10K type strain sequencing project: providing services to taxonomists for standard genome sequencing and annotation.</title>
        <authorList>
            <consortium name="The Broad Institute Genomics Platform"/>
            <consortium name="The Broad Institute Genome Sequencing Center for Infectious Disease"/>
            <person name="Wu L."/>
            <person name="Ma J."/>
        </authorList>
    </citation>
    <scope>NUCLEOTIDE SEQUENCE [LARGE SCALE GENOMIC DNA]</scope>
    <source>
        <strain evidence="3">CGMCC 1.7693</strain>
    </source>
</reference>
<keyword evidence="3" id="KW-1185">Reference proteome</keyword>
<accession>A0ABQ2NUM9</accession>
<dbReference type="Proteomes" id="UP000641206">
    <property type="component" value="Unassembled WGS sequence"/>
</dbReference>
<gene>
    <name evidence="2" type="ORF">GCM10011346_21120</name>
</gene>
<evidence type="ECO:0000313" key="3">
    <source>
        <dbReference type="Proteomes" id="UP000641206"/>
    </source>
</evidence>
<dbReference type="Gene3D" id="3.20.80.10">
    <property type="entry name" value="Regulatory factor, effector binding domain"/>
    <property type="match status" value="1"/>
</dbReference>
<dbReference type="InterPro" id="IPR029441">
    <property type="entry name" value="Cass2"/>
</dbReference>
<proteinExistence type="predicted"/>
<evidence type="ECO:0000259" key="1">
    <source>
        <dbReference type="Pfam" id="PF14526"/>
    </source>
</evidence>
<dbReference type="PANTHER" id="PTHR36444:SF2">
    <property type="entry name" value="TRANSCRIPTIONAL REGULATOR PROTEIN YOBU-RELATED"/>
    <property type="match status" value="1"/>
</dbReference>
<comment type="caution">
    <text evidence="2">The sequence shown here is derived from an EMBL/GenBank/DDBJ whole genome shotgun (WGS) entry which is preliminary data.</text>
</comment>
<protein>
    <recommendedName>
        <fullName evidence="1">Integron-associated effector binding protein domain-containing protein</fullName>
    </recommendedName>
</protein>
<dbReference type="EMBL" id="BMLW01000005">
    <property type="protein sequence ID" value="GGP10953.1"/>
    <property type="molecule type" value="Genomic_DNA"/>
</dbReference>
<dbReference type="SUPFAM" id="SSF55136">
    <property type="entry name" value="Probable bacterial effector-binding domain"/>
    <property type="match status" value="1"/>
</dbReference>
<dbReference type="Pfam" id="PF14526">
    <property type="entry name" value="Cass2"/>
    <property type="match status" value="1"/>
</dbReference>
<dbReference type="RefSeq" id="WP_188734386.1">
    <property type="nucleotide sequence ID" value="NZ_BMLW01000005.1"/>
</dbReference>
<name>A0ABQ2NUM9_9BACI</name>
<feature type="domain" description="Integron-associated effector binding protein" evidence="1">
    <location>
        <begin position="11"/>
        <end position="130"/>
    </location>
</feature>